<dbReference type="AlphaFoldDB" id="A0A022WGR5"/>
<protein>
    <submittedName>
        <fullName evidence="2">Uncharacterized protein</fullName>
    </submittedName>
</protein>
<feature type="region of interest" description="Disordered" evidence="1">
    <location>
        <begin position="290"/>
        <end position="349"/>
    </location>
</feature>
<reference evidence="2" key="1">
    <citation type="submission" date="2014-02" db="EMBL/GenBank/DDBJ databases">
        <title>The Genome Sequence of Trichophyton rubrum (morphotype fischeri) CBS 288.86.</title>
        <authorList>
            <consortium name="The Broad Institute Genomics Platform"/>
            <person name="Cuomo C.A."/>
            <person name="White T.C."/>
            <person name="Graser Y."/>
            <person name="Martinez-Rossi N."/>
            <person name="Heitman J."/>
            <person name="Young S.K."/>
            <person name="Zeng Q."/>
            <person name="Gargeya S."/>
            <person name="Abouelleil A."/>
            <person name="Alvarado L."/>
            <person name="Chapman S.B."/>
            <person name="Gainer-Dewar J."/>
            <person name="Goldberg J."/>
            <person name="Griggs A."/>
            <person name="Gujja S."/>
            <person name="Hansen M."/>
            <person name="Howarth C."/>
            <person name="Imamovic A."/>
            <person name="Larimer J."/>
            <person name="Martinez D."/>
            <person name="Murphy C."/>
            <person name="Pearson M.D."/>
            <person name="Persinoti G."/>
            <person name="Poon T."/>
            <person name="Priest M."/>
            <person name="Roberts A.D."/>
            <person name="Saif S."/>
            <person name="Shea T.D."/>
            <person name="Sykes S.N."/>
            <person name="Wortman J."/>
            <person name="Nusbaum C."/>
            <person name="Birren B."/>
        </authorList>
    </citation>
    <scope>NUCLEOTIDE SEQUENCE [LARGE SCALE GENOMIC DNA]</scope>
    <source>
        <strain evidence="2">CBS 288.86</strain>
    </source>
</reference>
<sequence length="667" mass="74625">MEILPHEDQAVLSALDTLSFASIDTLIRLQEPIRKAFGQVNRKLASQSNPLGVQLLDAILNSLPKIQKWLQGSEEKFTARQWTSEDPRVTDLRRTARRSTDDEKFRSYLAERSLAAEKEHWELENYKTSRVNELVADIQAASEDHNDTIKEFLKFKALPNERFIYEGIKRGQKYLVNERLHPRHRGTGAIYSRQIDKFRRIQYRRLPALHELLAHTAYQAIHQLVVDKSVFIDRCQASYDDGTNRIILLLTAGPQHGLPLRGSASQIPLIGAGHDGSNVRRVWELDDQSAQGFEDSSAIDTESSNPQDQGSPAFSVRQREVSTTQTEDSLESQASANYTQSPGGTSCVRRATSSLLPDIHPVHPQNRDRSQDIYDTSREPWNIPAEEDHLLPSQGGTTARSSINNRPRSTTEARSSPHSENTSYGDETTSTPPLQTNQGTDRLQMLVEAAETHAEQTKKRPCPDNGSQCPDLRRRRLSEQTEGDNFSTRSIPSPRSEEAGSASNRILSQDSLYSAAGVASEPRQLLFPENDAQRFPRATTLSNAAQQPTGTPFELDPNFTVDAASWDKSAPYQSPQRTTIRANVGTTTSIQYDPFVGSDSRTPPVYQNKVDTSGQKRTDIFEVDTEGFSMLLRNVDIENFSMLPGGVDTEEFSMLLGDVDTEGSRQR</sequence>
<dbReference type="Proteomes" id="UP000023758">
    <property type="component" value="Unassembled WGS sequence"/>
</dbReference>
<evidence type="ECO:0000313" key="2">
    <source>
        <dbReference type="EMBL" id="EZF57306.1"/>
    </source>
</evidence>
<feature type="compositionally biased region" description="Basic and acidic residues" evidence="1">
    <location>
        <begin position="451"/>
        <end position="462"/>
    </location>
</feature>
<feature type="compositionally biased region" description="Polar residues" evidence="1">
    <location>
        <begin position="298"/>
        <end position="312"/>
    </location>
</feature>
<feature type="region of interest" description="Disordered" evidence="1">
    <location>
        <begin position="451"/>
        <end position="505"/>
    </location>
</feature>
<dbReference type="HOGENOM" id="CLU_429056_0_0_1"/>
<feature type="compositionally biased region" description="Polar residues" evidence="1">
    <location>
        <begin position="321"/>
        <end position="344"/>
    </location>
</feature>
<evidence type="ECO:0000256" key="1">
    <source>
        <dbReference type="SAM" id="MobiDB-lite"/>
    </source>
</evidence>
<dbReference type="EMBL" id="KK207691">
    <property type="protein sequence ID" value="EZF57306.1"/>
    <property type="molecule type" value="Genomic_DNA"/>
</dbReference>
<feature type="compositionally biased region" description="Polar residues" evidence="1">
    <location>
        <begin position="394"/>
        <end position="408"/>
    </location>
</feature>
<name>A0A022WGR5_TRIRU</name>
<feature type="region of interest" description="Disordered" evidence="1">
    <location>
        <begin position="382"/>
        <end position="439"/>
    </location>
</feature>
<gene>
    <name evidence="2" type="ORF">H103_00414</name>
</gene>
<feature type="compositionally biased region" description="Polar residues" evidence="1">
    <location>
        <begin position="483"/>
        <end position="493"/>
    </location>
</feature>
<accession>A0A022WGR5</accession>
<organism evidence="2">
    <name type="scientific">Trichophyton rubrum CBS 288.86</name>
    <dbReference type="NCBI Taxonomy" id="1215330"/>
    <lineage>
        <taxon>Eukaryota</taxon>
        <taxon>Fungi</taxon>
        <taxon>Dikarya</taxon>
        <taxon>Ascomycota</taxon>
        <taxon>Pezizomycotina</taxon>
        <taxon>Eurotiomycetes</taxon>
        <taxon>Eurotiomycetidae</taxon>
        <taxon>Onygenales</taxon>
        <taxon>Arthrodermataceae</taxon>
        <taxon>Trichophyton</taxon>
    </lineage>
</organism>
<proteinExistence type="predicted"/>
<feature type="compositionally biased region" description="Polar residues" evidence="1">
    <location>
        <begin position="418"/>
        <end position="439"/>
    </location>
</feature>